<keyword evidence="4" id="KW-0472">Membrane</keyword>
<keyword evidence="2" id="KW-0812">Transmembrane</keyword>
<proteinExistence type="predicted"/>
<reference evidence="5" key="1">
    <citation type="submission" date="2021-05" db="EMBL/GenBank/DDBJ databases">
        <authorList>
            <person name="Alioto T."/>
            <person name="Alioto T."/>
            <person name="Gomez Garrido J."/>
        </authorList>
    </citation>
    <scope>NUCLEOTIDE SEQUENCE</scope>
</reference>
<dbReference type="Gene3D" id="1.20.1250.20">
    <property type="entry name" value="MFS general substrate transporter like domains"/>
    <property type="match status" value="1"/>
</dbReference>
<dbReference type="InterPro" id="IPR005828">
    <property type="entry name" value="MFS_sugar_transport-like"/>
</dbReference>
<comment type="subcellular location">
    <subcellularLocation>
        <location evidence="1">Membrane</location>
    </subcellularLocation>
</comment>
<dbReference type="PANTHER" id="PTHR48021">
    <property type="match status" value="1"/>
</dbReference>
<sequence length="110" mass="11892">MMVSGTTRQVLAGLSASLSALSTGLTYSWSSPILEYLVSPRSHIPMTRDQSSWVVSCMEFGCWVTPVLAGKLADSVGRKLTLLATGPGRVFVFFHRTSLCSKLGNSHLRS</sequence>
<dbReference type="GO" id="GO:0022857">
    <property type="term" value="F:transmembrane transporter activity"/>
    <property type="evidence" value="ECO:0007669"/>
    <property type="project" value="InterPro"/>
</dbReference>
<keyword evidence="3" id="KW-1133">Transmembrane helix</keyword>
<dbReference type="PANTHER" id="PTHR48021:SF1">
    <property type="entry name" value="GH07001P-RELATED"/>
    <property type="match status" value="1"/>
</dbReference>
<protein>
    <submittedName>
        <fullName evidence="5">Uncharacterized protein</fullName>
    </submittedName>
</protein>
<dbReference type="InterPro" id="IPR050549">
    <property type="entry name" value="MFS_Trehalose_Transporter"/>
</dbReference>
<dbReference type="GO" id="GO:0016020">
    <property type="term" value="C:membrane"/>
    <property type="evidence" value="ECO:0007669"/>
    <property type="project" value="UniProtKB-SubCell"/>
</dbReference>
<accession>A0A8D8Q0T2</accession>
<dbReference type="AlphaFoldDB" id="A0A8D8Q0T2"/>
<evidence type="ECO:0000256" key="2">
    <source>
        <dbReference type="ARBA" id="ARBA00022692"/>
    </source>
</evidence>
<dbReference type="InterPro" id="IPR036259">
    <property type="entry name" value="MFS_trans_sf"/>
</dbReference>
<dbReference type="SUPFAM" id="SSF103473">
    <property type="entry name" value="MFS general substrate transporter"/>
    <property type="match status" value="1"/>
</dbReference>
<evidence type="ECO:0000313" key="5">
    <source>
        <dbReference type="EMBL" id="CAG6621246.1"/>
    </source>
</evidence>
<dbReference type="Pfam" id="PF00083">
    <property type="entry name" value="Sugar_tr"/>
    <property type="match status" value="1"/>
</dbReference>
<evidence type="ECO:0000256" key="3">
    <source>
        <dbReference type="ARBA" id="ARBA00022989"/>
    </source>
</evidence>
<evidence type="ECO:0000256" key="1">
    <source>
        <dbReference type="ARBA" id="ARBA00004370"/>
    </source>
</evidence>
<evidence type="ECO:0000256" key="4">
    <source>
        <dbReference type="ARBA" id="ARBA00023136"/>
    </source>
</evidence>
<organism evidence="5">
    <name type="scientific">Cacopsylla melanoneura</name>
    <dbReference type="NCBI Taxonomy" id="428564"/>
    <lineage>
        <taxon>Eukaryota</taxon>
        <taxon>Metazoa</taxon>
        <taxon>Ecdysozoa</taxon>
        <taxon>Arthropoda</taxon>
        <taxon>Hexapoda</taxon>
        <taxon>Insecta</taxon>
        <taxon>Pterygota</taxon>
        <taxon>Neoptera</taxon>
        <taxon>Paraneoptera</taxon>
        <taxon>Hemiptera</taxon>
        <taxon>Sternorrhyncha</taxon>
        <taxon>Psylloidea</taxon>
        <taxon>Psyllidae</taxon>
        <taxon>Psyllinae</taxon>
        <taxon>Cacopsylla</taxon>
    </lineage>
</organism>
<name>A0A8D8Q0T2_9HEMI</name>
<dbReference type="EMBL" id="HBUF01049719">
    <property type="protein sequence ID" value="CAG6621246.1"/>
    <property type="molecule type" value="Transcribed_RNA"/>
</dbReference>